<feature type="compositionally biased region" description="Polar residues" evidence="1">
    <location>
        <begin position="87"/>
        <end position="100"/>
    </location>
</feature>
<protein>
    <submittedName>
        <fullName evidence="2">Uncharacterized protein</fullName>
    </submittedName>
</protein>
<evidence type="ECO:0000256" key="1">
    <source>
        <dbReference type="SAM" id="MobiDB-lite"/>
    </source>
</evidence>
<name>A0AA39XH79_9PEZI</name>
<evidence type="ECO:0000313" key="2">
    <source>
        <dbReference type="EMBL" id="KAK0633045.1"/>
    </source>
</evidence>
<keyword evidence="3" id="KW-1185">Reference proteome</keyword>
<dbReference type="EMBL" id="JAULSU010000001">
    <property type="protein sequence ID" value="KAK0633045.1"/>
    <property type="molecule type" value="Genomic_DNA"/>
</dbReference>
<organism evidence="2 3">
    <name type="scientific">Immersiella caudata</name>
    <dbReference type="NCBI Taxonomy" id="314043"/>
    <lineage>
        <taxon>Eukaryota</taxon>
        <taxon>Fungi</taxon>
        <taxon>Dikarya</taxon>
        <taxon>Ascomycota</taxon>
        <taxon>Pezizomycotina</taxon>
        <taxon>Sordariomycetes</taxon>
        <taxon>Sordariomycetidae</taxon>
        <taxon>Sordariales</taxon>
        <taxon>Lasiosphaeriaceae</taxon>
        <taxon>Immersiella</taxon>
    </lineage>
</organism>
<reference evidence="2" key="1">
    <citation type="submission" date="2023-06" db="EMBL/GenBank/DDBJ databases">
        <title>Genome-scale phylogeny and comparative genomics of the fungal order Sordariales.</title>
        <authorList>
            <consortium name="Lawrence Berkeley National Laboratory"/>
            <person name="Hensen N."/>
            <person name="Bonometti L."/>
            <person name="Westerberg I."/>
            <person name="Brannstrom I.O."/>
            <person name="Guillou S."/>
            <person name="Cros-Aarteil S."/>
            <person name="Calhoun S."/>
            <person name="Haridas S."/>
            <person name="Kuo A."/>
            <person name="Mondo S."/>
            <person name="Pangilinan J."/>
            <person name="Riley R."/>
            <person name="Labutti K."/>
            <person name="Andreopoulos B."/>
            <person name="Lipzen A."/>
            <person name="Chen C."/>
            <person name="Yanf M."/>
            <person name="Daum C."/>
            <person name="Ng V."/>
            <person name="Clum A."/>
            <person name="Steindorff A."/>
            <person name="Ohm R."/>
            <person name="Martin F."/>
            <person name="Silar P."/>
            <person name="Natvig D."/>
            <person name="Lalanne C."/>
            <person name="Gautier V."/>
            <person name="Ament-Velasquez S.L."/>
            <person name="Kruys A."/>
            <person name="Hutchinson M.I."/>
            <person name="Powell A.J."/>
            <person name="Barry K."/>
            <person name="Miller A.N."/>
            <person name="Grigoriev I.V."/>
            <person name="Debuchy R."/>
            <person name="Gladieux P."/>
            <person name="Thoren M.H."/>
            <person name="Johannesson H."/>
        </authorList>
    </citation>
    <scope>NUCLEOTIDE SEQUENCE</scope>
    <source>
        <strain evidence="2">CBS 606.72</strain>
    </source>
</reference>
<proteinExistence type="predicted"/>
<sequence>MHLSIPLVAGTLAAAMPIVNHESGETGGIDGLERLLDKIGKKIDQVQDRREKSGDKDPILDFHPNVTAPECIGVGISVCDPIHVGNNNDNRVQNRPGQQQNDRHQSDVKGEPQEPQREDEGGRQKNKGALDFGPTITGPGCVGVGISACDPIHVGDKDDGHHEGKFPQGDGNPFSEGDRSGNRNGGFVPGVGVPVGDNFPRPDFPSPDRNTPANNGSPPKKDGPGWGSNWNGDDLNDPEYGHRSNYGGDHGGGGASGPDWNWGEADRHDQGRWGGDYAE</sequence>
<feature type="compositionally biased region" description="Basic and acidic residues" evidence="1">
    <location>
        <begin position="155"/>
        <end position="165"/>
    </location>
</feature>
<feature type="region of interest" description="Disordered" evidence="1">
    <location>
        <begin position="87"/>
        <end position="134"/>
    </location>
</feature>
<feature type="compositionally biased region" description="Polar residues" evidence="1">
    <location>
        <begin position="208"/>
        <end position="217"/>
    </location>
</feature>
<evidence type="ECO:0000313" key="3">
    <source>
        <dbReference type="Proteomes" id="UP001175000"/>
    </source>
</evidence>
<feature type="region of interest" description="Disordered" evidence="1">
    <location>
        <begin position="155"/>
        <end position="279"/>
    </location>
</feature>
<accession>A0AA39XH79</accession>
<dbReference type="AlphaFoldDB" id="A0AA39XH79"/>
<dbReference type="Proteomes" id="UP001175000">
    <property type="component" value="Unassembled WGS sequence"/>
</dbReference>
<comment type="caution">
    <text evidence="2">The sequence shown here is derived from an EMBL/GenBank/DDBJ whole genome shotgun (WGS) entry which is preliminary data.</text>
</comment>
<feature type="compositionally biased region" description="Basic and acidic residues" evidence="1">
    <location>
        <begin position="101"/>
        <end position="123"/>
    </location>
</feature>
<gene>
    <name evidence="2" type="ORF">B0T14DRAFT_491291</name>
</gene>
<feature type="compositionally biased region" description="Low complexity" evidence="1">
    <location>
        <begin position="190"/>
        <end position="199"/>
    </location>
</feature>